<gene>
    <name evidence="8" type="ORF">J0A66_16185</name>
</gene>
<evidence type="ECO:0000259" key="7">
    <source>
        <dbReference type="PROSITE" id="PS50887"/>
    </source>
</evidence>
<accession>A0A939DRU0</accession>
<keyword evidence="5" id="KW-1133">Transmembrane helix</keyword>
<dbReference type="InterPro" id="IPR043128">
    <property type="entry name" value="Rev_trsase/Diguanyl_cyclase"/>
</dbReference>
<comment type="caution">
    <text evidence="8">The sequence shown here is derived from an EMBL/GenBank/DDBJ whole genome shotgun (WGS) entry which is preliminary data.</text>
</comment>
<dbReference type="CDD" id="cd01949">
    <property type="entry name" value="GGDEF"/>
    <property type="match status" value="1"/>
</dbReference>
<dbReference type="InterPro" id="IPR001638">
    <property type="entry name" value="Solute-binding_3/MltF_N"/>
</dbReference>
<organism evidence="8 9">
    <name type="scientific">Bowmanella dokdonensis</name>
    <dbReference type="NCBI Taxonomy" id="751969"/>
    <lineage>
        <taxon>Bacteria</taxon>
        <taxon>Pseudomonadati</taxon>
        <taxon>Pseudomonadota</taxon>
        <taxon>Gammaproteobacteria</taxon>
        <taxon>Alteromonadales</taxon>
        <taxon>Alteromonadaceae</taxon>
        <taxon>Bowmanella</taxon>
    </lineage>
</organism>
<dbReference type="PROSITE" id="PS50887">
    <property type="entry name" value="GGDEF"/>
    <property type="match status" value="1"/>
</dbReference>
<feature type="chain" id="PRO_5037692553" description="diguanylate cyclase" evidence="6">
    <location>
        <begin position="23"/>
        <end position="471"/>
    </location>
</feature>
<dbReference type="AlphaFoldDB" id="A0A939DRU0"/>
<dbReference type="InterPro" id="IPR029787">
    <property type="entry name" value="Nucleotide_cyclase"/>
</dbReference>
<dbReference type="SUPFAM" id="SSF55073">
    <property type="entry name" value="Nucleotide cyclase"/>
    <property type="match status" value="1"/>
</dbReference>
<evidence type="ECO:0000256" key="6">
    <source>
        <dbReference type="SAM" id="SignalP"/>
    </source>
</evidence>
<dbReference type="GO" id="GO:0052621">
    <property type="term" value="F:diguanylate cyclase activity"/>
    <property type="evidence" value="ECO:0007669"/>
    <property type="project" value="UniProtKB-EC"/>
</dbReference>
<dbReference type="Proteomes" id="UP000664654">
    <property type="component" value="Unassembled WGS sequence"/>
</dbReference>
<dbReference type="Gene3D" id="3.30.70.270">
    <property type="match status" value="1"/>
</dbReference>
<dbReference type="PANTHER" id="PTHR45138">
    <property type="entry name" value="REGULATORY COMPONENTS OF SENSORY TRANSDUCTION SYSTEM"/>
    <property type="match status" value="1"/>
</dbReference>
<comment type="catalytic activity">
    <reaction evidence="3">
        <text>2 GTP = 3',3'-c-di-GMP + 2 diphosphate</text>
        <dbReference type="Rhea" id="RHEA:24898"/>
        <dbReference type="ChEBI" id="CHEBI:33019"/>
        <dbReference type="ChEBI" id="CHEBI:37565"/>
        <dbReference type="ChEBI" id="CHEBI:58805"/>
        <dbReference type="EC" id="2.7.7.65"/>
    </reaction>
</comment>
<dbReference type="SUPFAM" id="SSF53850">
    <property type="entry name" value="Periplasmic binding protein-like II"/>
    <property type="match status" value="1"/>
</dbReference>
<comment type="cofactor">
    <cofactor evidence="1">
        <name>Mg(2+)</name>
        <dbReference type="ChEBI" id="CHEBI:18420"/>
    </cofactor>
</comment>
<dbReference type="GO" id="GO:0005886">
    <property type="term" value="C:plasma membrane"/>
    <property type="evidence" value="ECO:0007669"/>
    <property type="project" value="TreeGrafter"/>
</dbReference>
<feature type="signal peptide" evidence="6">
    <location>
        <begin position="1"/>
        <end position="22"/>
    </location>
</feature>
<keyword evidence="5" id="KW-0812">Transmembrane</keyword>
<evidence type="ECO:0000313" key="8">
    <source>
        <dbReference type="EMBL" id="MBN7826776.1"/>
    </source>
</evidence>
<feature type="domain" description="GGDEF" evidence="7">
    <location>
        <begin position="343"/>
        <end position="471"/>
    </location>
</feature>
<sequence length="471" mass="53796">MDCLLRWLVLFSAFLCLHSVWARQAPPPMEHPLRYCVDPDWMPYEAIDAGSHTGMASDYLRLVAERAGLDLELLPTQSWQQTIDALKTGTCQLSPMLNRSEHRESYLGFSDVYFYAPNVLVSRKDEPFLQGFTNIGDRLLALPQDYRLLEYVQKYYPKIRTLVVKSEKHGLQAVSEGKADLFAGSLYSVNAHIQQAALFNLKIAGWGGPQDELRIGVAPELTYLLPALNKALASISEEEHLDIQQRWINLRIIQNNNYDLVWQVVAVTLAVLLLLFIWNISIRRYSLRLATKNQQLESLRSQLEDTNAELQFLSNHDPLTKLYNRHYFNLRIQQEQRQSQQHDKTCLIILDIDHFKEINDCHGHACGDTILAELSGVLTRCVRDQDIVARWGGEEFVILCHQTELSEAGKLAERIAGKVRQRRFSGGLSLSCSFGVAELQPRENMTKCLERADQALYEAKSQGRDRVCVSH</sequence>
<dbReference type="SMART" id="SM00267">
    <property type="entry name" value="GGDEF"/>
    <property type="match status" value="1"/>
</dbReference>
<keyword evidence="4" id="KW-0175">Coiled coil</keyword>
<keyword evidence="5" id="KW-0472">Membrane</keyword>
<proteinExistence type="predicted"/>
<dbReference type="Gene3D" id="3.40.190.10">
    <property type="entry name" value="Periplasmic binding protein-like II"/>
    <property type="match status" value="2"/>
</dbReference>
<dbReference type="InterPro" id="IPR050469">
    <property type="entry name" value="Diguanylate_Cyclase"/>
</dbReference>
<feature type="transmembrane region" description="Helical" evidence="5">
    <location>
        <begin position="260"/>
        <end position="282"/>
    </location>
</feature>
<evidence type="ECO:0000313" key="9">
    <source>
        <dbReference type="Proteomes" id="UP000664654"/>
    </source>
</evidence>
<dbReference type="NCBIfam" id="TIGR00254">
    <property type="entry name" value="GGDEF"/>
    <property type="match status" value="1"/>
</dbReference>
<dbReference type="EC" id="2.7.7.65" evidence="2"/>
<keyword evidence="6" id="KW-0732">Signal</keyword>
<name>A0A939DRU0_9ALTE</name>
<evidence type="ECO:0000256" key="4">
    <source>
        <dbReference type="SAM" id="Coils"/>
    </source>
</evidence>
<feature type="coiled-coil region" evidence="4">
    <location>
        <begin position="282"/>
        <end position="316"/>
    </location>
</feature>
<dbReference type="Pfam" id="PF00990">
    <property type="entry name" value="GGDEF"/>
    <property type="match status" value="1"/>
</dbReference>
<dbReference type="FunFam" id="3.30.70.270:FF:000001">
    <property type="entry name" value="Diguanylate cyclase domain protein"/>
    <property type="match status" value="1"/>
</dbReference>
<dbReference type="SMART" id="SM00062">
    <property type="entry name" value="PBPb"/>
    <property type="match status" value="1"/>
</dbReference>
<dbReference type="PANTHER" id="PTHR45138:SF9">
    <property type="entry name" value="DIGUANYLATE CYCLASE DGCM-RELATED"/>
    <property type="match status" value="1"/>
</dbReference>
<evidence type="ECO:0000256" key="2">
    <source>
        <dbReference type="ARBA" id="ARBA00012528"/>
    </source>
</evidence>
<evidence type="ECO:0000256" key="1">
    <source>
        <dbReference type="ARBA" id="ARBA00001946"/>
    </source>
</evidence>
<dbReference type="GO" id="GO:0043709">
    <property type="term" value="P:cell adhesion involved in single-species biofilm formation"/>
    <property type="evidence" value="ECO:0007669"/>
    <property type="project" value="TreeGrafter"/>
</dbReference>
<dbReference type="GO" id="GO:1902201">
    <property type="term" value="P:negative regulation of bacterial-type flagellum-dependent cell motility"/>
    <property type="evidence" value="ECO:0007669"/>
    <property type="project" value="TreeGrafter"/>
</dbReference>
<dbReference type="EMBL" id="JAFKCV010000010">
    <property type="protein sequence ID" value="MBN7826776.1"/>
    <property type="molecule type" value="Genomic_DNA"/>
</dbReference>
<dbReference type="Pfam" id="PF00497">
    <property type="entry name" value="SBP_bac_3"/>
    <property type="match status" value="1"/>
</dbReference>
<dbReference type="CDD" id="cd13708">
    <property type="entry name" value="PBP2_BvgS_like_1"/>
    <property type="match status" value="1"/>
</dbReference>
<reference evidence="8" key="1">
    <citation type="submission" date="2021-03" db="EMBL/GenBank/DDBJ databases">
        <title>novel species isolated from a fishpond in China.</title>
        <authorList>
            <person name="Lu H."/>
            <person name="Cai Z."/>
        </authorList>
    </citation>
    <scope>NUCLEOTIDE SEQUENCE</scope>
    <source>
        <strain evidence="8">JCM 30855</strain>
    </source>
</reference>
<dbReference type="InterPro" id="IPR000160">
    <property type="entry name" value="GGDEF_dom"/>
</dbReference>
<keyword evidence="9" id="KW-1185">Reference proteome</keyword>
<evidence type="ECO:0000256" key="5">
    <source>
        <dbReference type="SAM" id="Phobius"/>
    </source>
</evidence>
<evidence type="ECO:0000256" key="3">
    <source>
        <dbReference type="ARBA" id="ARBA00034247"/>
    </source>
</evidence>
<protein>
    <recommendedName>
        <fullName evidence="2">diguanylate cyclase</fullName>
        <ecNumber evidence="2">2.7.7.65</ecNumber>
    </recommendedName>
</protein>